<dbReference type="HOGENOM" id="CLU_1188900_0_0_11"/>
<dbReference type="PANTHER" id="PTHR43102">
    <property type="entry name" value="SLR1143 PROTEIN"/>
    <property type="match status" value="1"/>
</dbReference>
<sequence>MRGDLPIGLRRLAQPLGRRAGGSRRSNGPRLCRPGGRHPADGRHQAARRRDGGLLRASLRGRHRPSPGNQRPQSRRVRPARLQALQSTGLLDAPPDVAYNRITDMAATALAAPGAAITLVDADRQFFVAMHGSATDEPEARETPLARSICQYAVAAGQPLVVSDARTDPVLKYNPAVTDGTVVSYLGIPLIDGSHHAIGTLCVWDTSPREWTSGHVTTLRDLAHLASARIFNE</sequence>
<evidence type="ECO:0000313" key="3">
    <source>
        <dbReference type="EMBL" id="ABP43975.1"/>
    </source>
</evidence>
<feature type="compositionally biased region" description="Basic and acidic residues" evidence="1">
    <location>
        <begin position="38"/>
        <end position="53"/>
    </location>
</feature>
<organism evidence="3">
    <name type="scientific">Mycolicibacterium gilvum (strain PYR-GCK)</name>
    <name type="common">Mycobacterium gilvum (strain PYR-GCK)</name>
    <dbReference type="NCBI Taxonomy" id="350054"/>
    <lineage>
        <taxon>Bacteria</taxon>
        <taxon>Bacillati</taxon>
        <taxon>Actinomycetota</taxon>
        <taxon>Actinomycetes</taxon>
        <taxon>Mycobacteriales</taxon>
        <taxon>Mycobacteriaceae</taxon>
        <taxon>Mycolicibacterium</taxon>
    </lineage>
</organism>
<dbReference type="Gene3D" id="3.30.450.40">
    <property type="match status" value="1"/>
</dbReference>
<feature type="region of interest" description="Disordered" evidence="1">
    <location>
        <begin position="1"/>
        <end position="78"/>
    </location>
</feature>
<reference evidence="3" key="1">
    <citation type="submission" date="2007-04" db="EMBL/GenBank/DDBJ databases">
        <authorList>
            <consortium name="US DOE Joint Genome Institute"/>
            <person name="Copeland A."/>
            <person name="Lucas S."/>
            <person name="Lapidus A."/>
            <person name="Barry K."/>
            <person name="Detter J.C."/>
            <person name="Glavina del Rio T."/>
            <person name="Hammon N."/>
            <person name="Israni S."/>
            <person name="Dalin E."/>
            <person name="Tice H."/>
            <person name="Pitluck S."/>
            <person name="Chain P."/>
            <person name="Malfatti S."/>
            <person name="Shin M."/>
            <person name="Vergez L."/>
            <person name="Schmutz J."/>
            <person name="Larimer F."/>
            <person name="Land M."/>
            <person name="Hauser L."/>
            <person name="Kyrpides N."/>
            <person name="Mikhailova N."/>
            <person name="Miller C."/>
            <person name="Richardson P."/>
        </authorList>
    </citation>
    <scope>NUCLEOTIDE SEQUENCE</scope>
    <source>
        <strain evidence="3">PYR-GCK</strain>
    </source>
</reference>
<dbReference type="Pfam" id="PF01590">
    <property type="entry name" value="GAF"/>
    <property type="match status" value="1"/>
</dbReference>
<dbReference type="EMBL" id="CP000656">
    <property type="protein sequence ID" value="ABP43975.1"/>
    <property type="molecule type" value="Genomic_DNA"/>
</dbReference>
<dbReference type="eggNOG" id="COG2203">
    <property type="taxonomic scope" value="Bacteria"/>
</dbReference>
<dbReference type="SUPFAM" id="SSF55781">
    <property type="entry name" value="GAF domain-like"/>
    <property type="match status" value="1"/>
</dbReference>
<dbReference type="STRING" id="350054.Mflv_1493"/>
<protein>
    <submittedName>
        <fullName evidence="3">Putative GAF sensor protein</fullName>
    </submittedName>
</protein>
<gene>
    <name evidence="3" type="ordered locus">Mflv_1493</name>
</gene>
<dbReference type="SMART" id="SM00065">
    <property type="entry name" value="GAF"/>
    <property type="match status" value="1"/>
</dbReference>
<dbReference type="PANTHER" id="PTHR43102:SF2">
    <property type="entry name" value="GAF DOMAIN-CONTAINING PROTEIN"/>
    <property type="match status" value="1"/>
</dbReference>
<feature type="domain" description="GAF" evidence="2">
    <location>
        <begin position="94"/>
        <end position="232"/>
    </location>
</feature>
<dbReference type="InterPro" id="IPR003018">
    <property type="entry name" value="GAF"/>
</dbReference>
<dbReference type="KEGG" id="mgi:Mflv_1493"/>
<evidence type="ECO:0000256" key="1">
    <source>
        <dbReference type="SAM" id="MobiDB-lite"/>
    </source>
</evidence>
<evidence type="ECO:0000259" key="2">
    <source>
        <dbReference type="SMART" id="SM00065"/>
    </source>
</evidence>
<dbReference type="InterPro" id="IPR029016">
    <property type="entry name" value="GAF-like_dom_sf"/>
</dbReference>
<reference evidence="3" key="2">
    <citation type="journal article" date="2013" name="PLoS ONE">
        <title>A Gene Expression Study of the Activities of Aromatic Ring-Cleavage Dioxygenases in Mycobacterium gilvum PYR-GCK to Changes in Salinity and pH during Pyrene Degradation.</title>
        <authorList>
            <person name="Badejo A.C."/>
            <person name="Badejo A.O."/>
            <person name="Shin K.H."/>
            <person name="Chai Y.G."/>
        </authorList>
    </citation>
    <scope>NUCLEOTIDE SEQUENCE [LARGE SCALE GENOMIC DNA]</scope>
    <source>
        <strain evidence="3">PYR-GCK</strain>
    </source>
</reference>
<dbReference type="AlphaFoldDB" id="A4T5G3"/>
<accession>A4T5G3</accession>
<name>A4T5G3_MYCGI</name>
<proteinExistence type="predicted"/>